<evidence type="ECO:0000256" key="5">
    <source>
        <dbReference type="ARBA" id="ARBA00023242"/>
    </source>
</evidence>
<keyword evidence="4" id="KW-0698">rRNA processing</keyword>
<feature type="compositionally biased region" description="Acidic residues" evidence="8">
    <location>
        <begin position="348"/>
        <end position="367"/>
    </location>
</feature>
<evidence type="ECO:0000256" key="3">
    <source>
        <dbReference type="ARBA" id="ARBA00022517"/>
    </source>
</evidence>
<keyword evidence="5" id="KW-0539">Nucleus</keyword>
<keyword evidence="7" id="KW-0175">Coiled coil</keyword>
<comment type="function">
    <text evidence="6">Involved in nucleolar processing of pre-18S ribosomal RNA. Has a role in the nuclear export of 40S pre-ribosomal subunit to the cytoplasm.</text>
</comment>
<feature type="coiled-coil region" evidence="7">
    <location>
        <begin position="186"/>
        <end position="213"/>
    </location>
</feature>
<evidence type="ECO:0000256" key="8">
    <source>
        <dbReference type="SAM" id="MobiDB-lite"/>
    </source>
</evidence>
<protein>
    <recommendedName>
        <fullName evidence="11">Nucleolar protein 14</fullName>
    </recommendedName>
</protein>
<dbReference type="InterPro" id="IPR007276">
    <property type="entry name" value="Nop14"/>
</dbReference>
<evidence type="ECO:0000256" key="6">
    <source>
        <dbReference type="ARBA" id="ARBA00024695"/>
    </source>
</evidence>
<comment type="subcellular location">
    <subcellularLocation>
        <location evidence="1">Nucleus</location>
        <location evidence="1">Nucleolus</location>
    </subcellularLocation>
</comment>
<evidence type="ECO:0000313" key="9">
    <source>
        <dbReference type="EMBL" id="KAJ1373930.1"/>
    </source>
</evidence>
<keyword evidence="10" id="KW-1185">Reference proteome</keyword>
<feature type="region of interest" description="Disordered" evidence="8">
    <location>
        <begin position="339"/>
        <end position="440"/>
    </location>
</feature>
<feature type="region of interest" description="Disordered" evidence="8">
    <location>
        <begin position="294"/>
        <end position="320"/>
    </location>
</feature>
<proteinExistence type="inferred from homology"/>
<dbReference type="GO" id="GO:0030490">
    <property type="term" value="P:maturation of SSU-rRNA"/>
    <property type="evidence" value="ECO:0007669"/>
    <property type="project" value="TreeGrafter"/>
</dbReference>
<evidence type="ECO:0000256" key="1">
    <source>
        <dbReference type="ARBA" id="ARBA00004604"/>
    </source>
</evidence>
<feature type="region of interest" description="Disordered" evidence="8">
    <location>
        <begin position="1"/>
        <end position="25"/>
    </location>
</feature>
<reference evidence="9" key="1">
    <citation type="submission" date="2021-06" db="EMBL/GenBank/DDBJ databases">
        <title>Parelaphostrongylus tenuis whole genome reference sequence.</title>
        <authorList>
            <person name="Garwood T.J."/>
            <person name="Larsen P.A."/>
            <person name="Fountain-Jones N.M."/>
            <person name="Garbe J.R."/>
            <person name="Macchietto M.G."/>
            <person name="Kania S.A."/>
            <person name="Gerhold R.W."/>
            <person name="Richards J.E."/>
            <person name="Wolf T.M."/>
        </authorList>
    </citation>
    <scope>NUCLEOTIDE SEQUENCE</scope>
    <source>
        <strain evidence="9">MNPRO001-30</strain>
        <tissue evidence="9">Meninges</tissue>
    </source>
</reference>
<comment type="caution">
    <text evidence="9">The sequence shown here is derived from an EMBL/GenBank/DDBJ whole genome shotgun (WGS) entry which is preliminary data.</text>
</comment>
<name>A0AAD5RCL8_PARTN</name>
<dbReference type="Pfam" id="PF04147">
    <property type="entry name" value="Nop14"/>
    <property type="match status" value="1"/>
</dbReference>
<dbReference type="EMBL" id="JAHQIW010007363">
    <property type="protein sequence ID" value="KAJ1373930.1"/>
    <property type="molecule type" value="Genomic_DNA"/>
</dbReference>
<evidence type="ECO:0000256" key="4">
    <source>
        <dbReference type="ARBA" id="ARBA00022552"/>
    </source>
</evidence>
<dbReference type="GO" id="GO:0030692">
    <property type="term" value="C:Noc4p-Nop14p complex"/>
    <property type="evidence" value="ECO:0007669"/>
    <property type="project" value="TreeGrafter"/>
</dbReference>
<accession>A0AAD5RCL8</accession>
<feature type="compositionally biased region" description="Basic and acidic residues" evidence="8">
    <location>
        <begin position="389"/>
        <end position="406"/>
    </location>
</feature>
<feature type="compositionally biased region" description="Basic and acidic residues" evidence="8">
    <location>
        <begin position="310"/>
        <end position="320"/>
    </location>
</feature>
<dbReference type="Proteomes" id="UP001196413">
    <property type="component" value="Unassembled WGS sequence"/>
</dbReference>
<comment type="similarity">
    <text evidence="2">Belongs to the NOP14 family.</text>
</comment>
<dbReference type="GO" id="GO:0032040">
    <property type="term" value="C:small-subunit processome"/>
    <property type="evidence" value="ECO:0007669"/>
    <property type="project" value="InterPro"/>
</dbReference>
<evidence type="ECO:0000256" key="2">
    <source>
        <dbReference type="ARBA" id="ARBA00007466"/>
    </source>
</evidence>
<feature type="compositionally biased region" description="Basic residues" evidence="8">
    <location>
        <begin position="1"/>
        <end position="19"/>
    </location>
</feature>
<dbReference type="AlphaFoldDB" id="A0AAD5RCL8"/>
<organism evidence="9 10">
    <name type="scientific">Parelaphostrongylus tenuis</name>
    <name type="common">Meningeal worm</name>
    <dbReference type="NCBI Taxonomy" id="148309"/>
    <lineage>
        <taxon>Eukaryota</taxon>
        <taxon>Metazoa</taxon>
        <taxon>Ecdysozoa</taxon>
        <taxon>Nematoda</taxon>
        <taxon>Chromadorea</taxon>
        <taxon>Rhabditida</taxon>
        <taxon>Rhabditina</taxon>
        <taxon>Rhabditomorpha</taxon>
        <taxon>Strongyloidea</taxon>
        <taxon>Metastrongylidae</taxon>
        <taxon>Parelaphostrongylus</taxon>
    </lineage>
</organism>
<dbReference type="PANTHER" id="PTHR23183">
    <property type="entry name" value="NOP14"/>
    <property type="match status" value="1"/>
</dbReference>
<keyword evidence="3" id="KW-0690">Ribosome biogenesis</keyword>
<evidence type="ECO:0000313" key="10">
    <source>
        <dbReference type="Proteomes" id="UP001196413"/>
    </source>
</evidence>
<feature type="compositionally biased region" description="Acidic residues" evidence="8">
    <location>
        <begin position="409"/>
        <end position="423"/>
    </location>
</feature>
<gene>
    <name evidence="9" type="ORF">KIN20_036491</name>
</gene>
<evidence type="ECO:0000256" key="7">
    <source>
        <dbReference type="SAM" id="Coils"/>
    </source>
</evidence>
<dbReference type="PANTHER" id="PTHR23183:SF0">
    <property type="entry name" value="NUCLEOLAR PROTEIN 14"/>
    <property type="match status" value="1"/>
</dbReference>
<evidence type="ECO:0008006" key="11">
    <source>
        <dbReference type="Google" id="ProtNLM"/>
    </source>
</evidence>
<sequence>MVKKKRQGASGAKKSHRSLPKVNPFELKFNRLKHDVLGKKKASLGVGHPGLSRKRAYEQREKSLGVEYDRRGKVNKIVDKRIGEKNKEISADEKASLRFSAERMRHLKKSSKFNLTDETKESDLLTHGGEELTDIQKYDKIVASDDDDDEMGNIGADVVKVAHFGGGELNTPSTSGARPISRKEIIADLIAKTRQARENKHNVRDEMEAVTEELDAKYLEVLHKVKNSFRPVGATKTSKVDRDDYDELALRLKLDADARATPAERTKTAEELAMEERRQLEELESLRIARMNSEMNKRSHISADADEVDGTSKNKKEKGGFEVRFDSRGKLMNADKVERVSKRKILLDSDEELSDEELGHGDEEEFVDLIQEIDKDSESNTVSKTSGCLEEKQNGKGEEQVDKGAEDNNSNEDEEEEGHDEEEREHRDTDGTGCSGLSISKGDMKKYKSDDKISLEIEDLEVPFVIEMPRTYEKLVDLLSGYPSEKLEVVLLRLIKCYHPSLAEGNKKLLSKLFLHILRFFDACSSGLLTSDTINMLGSLIKAMYVLMKFDVEFTVRCVRALIRQHWKKRLSSLKAPTPFSVIALLRLVASLYPVSDSWHPVCSPSLTLAALTLARSHVTNLTVLARQILLVTVMSDFIEDSKRFVPEAIAFCQGALLTAVENEEHERAPSVVFPISLPHKRMLYVKESQAKDANVEPLKISEVFADVTTPMEECDMRRCQILRALIAVIQKYHILYSAHEHTFSITFTPFLGL</sequence>